<dbReference type="EMBL" id="JAASUB010000006">
    <property type="protein sequence ID" value="MBC1509390.1"/>
    <property type="molecule type" value="Genomic_DNA"/>
</dbReference>
<protein>
    <submittedName>
        <fullName evidence="2">Uncharacterized protein</fullName>
    </submittedName>
</protein>
<sequence length="105" mass="11739">MNANGLNSDYLKLINSNVLSSRELSLKISILVVSGWILSLLSIFYIWGDNKGLASMKKNLMMMAPIAYYLLVGLLFFYISVPIVDGVIFLIMLIILVGIVLLLRE</sequence>
<keyword evidence="1" id="KW-0812">Transmembrane</keyword>
<feature type="transmembrane region" description="Helical" evidence="1">
    <location>
        <begin position="60"/>
        <end position="80"/>
    </location>
</feature>
<gene>
    <name evidence="2" type="ORF">HCJ59_05730</name>
</gene>
<reference evidence="2 3" key="1">
    <citation type="submission" date="2020-03" db="EMBL/GenBank/DDBJ databases">
        <title>Soil Listeria distribution.</title>
        <authorList>
            <person name="Liao J."/>
            <person name="Wiedmann M."/>
        </authorList>
    </citation>
    <scope>NUCLEOTIDE SEQUENCE [LARGE SCALE GENOMIC DNA]</scope>
    <source>
        <strain evidence="2 3">FSL L7-1515</strain>
    </source>
</reference>
<evidence type="ECO:0000313" key="2">
    <source>
        <dbReference type="EMBL" id="MBC1509390.1"/>
    </source>
</evidence>
<comment type="caution">
    <text evidence="2">The sequence shown here is derived from an EMBL/GenBank/DDBJ whole genome shotgun (WGS) entry which is preliminary data.</text>
</comment>
<feature type="transmembrane region" description="Helical" evidence="1">
    <location>
        <begin position="86"/>
        <end position="103"/>
    </location>
</feature>
<name>A0ABR6SV54_9LIST</name>
<dbReference type="RefSeq" id="WP_185398458.1">
    <property type="nucleotide sequence ID" value="NZ_JAASTU010000029.1"/>
</dbReference>
<keyword evidence="1" id="KW-1133">Transmembrane helix</keyword>
<accession>A0ABR6SV54</accession>
<feature type="transmembrane region" description="Helical" evidence="1">
    <location>
        <begin position="28"/>
        <end position="48"/>
    </location>
</feature>
<evidence type="ECO:0000313" key="3">
    <source>
        <dbReference type="Proteomes" id="UP000587800"/>
    </source>
</evidence>
<keyword evidence="3" id="KW-1185">Reference proteome</keyword>
<dbReference type="Proteomes" id="UP000587800">
    <property type="component" value="Unassembled WGS sequence"/>
</dbReference>
<keyword evidence="1" id="KW-0472">Membrane</keyword>
<proteinExistence type="predicted"/>
<organism evidence="2 3">
    <name type="scientific">Listeria immobilis</name>
    <dbReference type="NCBI Taxonomy" id="2713502"/>
    <lineage>
        <taxon>Bacteria</taxon>
        <taxon>Bacillati</taxon>
        <taxon>Bacillota</taxon>
        <taxon>Bacilli</taxon>
        <taxon>Bacillales</taxon>
        <taxon>Listeriaceae</taxon>
        <taxon>Listeria</taxon>
    </lineage>
</organism>
<evidence type="ECO:0000256" key="1">
    <source>
        <dbReference type="SAM" id="Phobius"/>
    </source>
</evidence>